<dbReference type="Proteomes" id="UP000198757">
    <property type="component" value="Unassembled WGS sequence"/>
</dbReference>
<evidence type="ECO:0000313" key="1">
    <source>
        <dbReference type="EMBL" id="SDE00574.1"/>
    </source>
</evidence>
<dbReference type="EMBL" id="FMZO01000018">
    <property type="protein sequence ID" value="SDE00574.1"/>
    <property type="molecule type" value="Genomic_DNA"/>
</dbReference>
<keyword evidence="2" id="KW-1185">Reference proteome</keyword>
<reference evidence="2" key="1">
    <citation type="submission" date="2016-10" db="EMBL/GenBank/DDBJ databases">
        <authorList>
            <person name="Varghese N."/>
            <person name="Submissions S."/>
        </authorList>
    </citation>
    <scope>NUCLEOTIDE SEQUENCE [LARGE SCALE GENOMIC DNA]</scope>
    <source>
        <strain evidence="2">DSM 25811 / CCM 8410 / LMG 26954 / E90</strain>
    </source>
</reference>
<organism evidence="1 2">
    <name type="scientific">Niabella drilacis (strain DSM 25811 / CCM 8410 / CCUG 62505 / LMG 26954 / E90)</name>
    <dbReference type="NCBI Taxonomy" id="1285928"/>
    <lineage>
        <taxon>Bacteria</taxon>
        <taxon>Pseudomonadati</taxon>
        <taxon>Bacteroidota</taxon>
        <taxon>Chitinophagia</taxon>
        <taxon>Chitinophagales</taxon>
        <taxon>Chitinophagaceae</taxon>
        <taxon>Niabella</taxon>
    </lineage>
</organism>
<evidence type="ECO:0000313" key="2">
    <source>
        <dbReference type="Proteomes" id="UP000198757"/>
    </source>
</evidence>
<protein>
    <submittedName>
        <fullName evidence="1">Uncharacterized protein</fullName>
    </submittedName>
</protein>
<dbReference type="STRING" id="1285928.SAMN04487894_1183"/>
<name>A0A1G6ZD59_NIADE</name>
<accession>A0A1G6ZD59</accession>
<dbReference type="AlphaFoldDB" id="A0A1G6ZD59"/>
<sequence>MHLHKVFVFLIFGILFFTNIEAQSNDTGMLKSVKIIPNKKVLILPVIVNSDFCNKIKKIVKPSLLNFFDDNGDSVSYYVNMRVNFNNRGKVRSIASNNKNIYLEKIVREIKHLLTISQWKFAKDSPRSLKFTCLVVREGVVNLALSTLVL</sequence>
<dbReference type="RefSeq" id="WP_090392498.1">
    <property type="nucleotide sequence ID" value="NZ_FMZO01000018.1"/>
</dbReference>
<gene>
    <name evidence="1" type="ORF">SAMN04487894_1183</name>
</gene>
<proteinExistence type="predicted"/>